<dbReference type="SMART" id="SM00235">
    <property type="entry name" value="ZnMc"/>
    <property type="match status" value="1"/>
</dbReference>
<name>A0A0C2FTR2_9BILA</name>
<dbReference type="SUPFAM" id="SSF55486">
    <property type="entry name" value="Metalloproteases ('zincins'), catalytic domain"/>
    <property type="match status" value="1"/>
</dbReference>
<dbReference type="InterPro" id="IPR006026">
    <property type="entry name" value="Peptidase_Metallo"/>
</dbReference>
<evidence type="ECO:0000256" key="2">
    <source>
        <dbReference type="ARBA" id="ARBA00022723"/>
    </source>
</evidence>
<feature type="binding site" evidence="7">
    <location>
        <position position="49"/>
    </location>
    <ligand>
        <name>Zn(2+)</name>
        <dbReference type="ChEBI" id="CHEBI:29105"/>
        <note>catalytic</note>
    </ligand>
</feature>
<dbReference type="PRINTS" id="PR00480">
    <property type="entry name" value="ASTACIN"/>
</dbReference>
<feature type="active site" evidence="7">
    <location>
        <position position="50"/>
    </location>
</feature>
<comment type="cofactor">
    <cofactor evidence="7 8">
        <name>Zn(2+)</name>
        <dbReference type="ChEBI" id="CHEBI:29105"/>
    </cofactor>
    <text evidence="7 8">Binds 1 zinc ion per subunit.</text>
</comment>
<keyword evidence="2 7" id="KW-0479">Metal-binding</keyword>
<accession>A0A0C2FTR2</accession>
<dbReference type="EMBL" id="KN750935">
    <property type="protein sequence ID" value="KIH50064.1"/>
    <property type="molecule type" value="Genomic_DNA"/>
</dbReference>
<feature type="binding site" evidence="7">
    <location>
        <position position="59"/>
    </location>
    <ligand>
        <name>Zn(2+)</name>
        <dbReference type="ChEBI" id="CHEBI:29105"/>
        <note>catalytic</note>
    </ligand>
</feature>
<gene>
    <name evidence="10" type="ORF">ANCDUO_19858</name>
</gene>
<dbReference type="AlphaFoldDB" id="A0A0C2FTR2"/>
<evidence type="ECO:0000256" key="3">
    <source>
        <dbReference type="ARBA" id="ARBA00022801"/>
    </source>
</evidence>
<dbReference type="PANTHER" id="PTHR10127">
    <property type="entry name" value="DISCOIDIN, CUB, EGF, LAMININ , AND ZINC METALLOPROTEASE DOMAIN CONTAINING"/>
    <property type="match status" value="1"/>
</dbReference>
<dbReference type="OrthoDB" id="5862166at2759"/>
<keyword evidence="3 7" id="KW-0378">Hydrolase</keyword>
<evidence type="ECO:0000256" key="5">
    <source>
        <dbReference type="ARBA" id="ARBA00023049"/>
    </source>
</evidence>
<dbReference type="InterPro" id="IPR024079">
    <property type="entry name" value="MetalloPept_cat_dom_sf"/>
</dbReference>
<keyword evidence="5 7" id="KW-0482">Metalloprotease</keyword>
<dbReference type="GO" id="GO:0008270">
    <property type="term" value="F:zinc ion binding"/>
    <property type="evidence" value="ECO:0007669"/>
    <property type="project" value="UniProtKB-UniRule"/>
</dbReference>
<keyword evidence="1 7" id="KW-0645">Protease</keyword>
<comment type="caution">
    <text evidence="7">Lacks conserved residue(s) required for the propagation of feature annotation.</text>
</comment>
<feature type="domain" description="Peptidase M12A" evidence="9">
    <location>
        <begin position="1"/>
        <end position="117"/>
    </location>
</feature>
<evidence type="ECO:0000256" key="6">
    <source>
        <dbReference type="ARBA" id="ARBA00023157"/>
    </source>
</evidence>
<keyword evidence="6" id="KW-1015">Disulfide bond</keyword>
<keyword evidence="11" id="KW-1185">Reference proteome</keyword>
<feature type="binding site" evidence="7">
    <location>
        <position position="53"/>
    </location>
    <ligand>
        <name>Zn(2+)</name>
        <dbReference type="ChEBI" id="CHEBI:29105"/>
        <note>catalytic</note>
    </ligand>
</feature>
<sequence length="117" mass="13257">MWSSFVETDYLFVTDDDGGDGCLSHVGRLGGYQPLILGRGCESFAHTAHEVGHALGLYHTQSRHDRDDYIKVNWDNIPQSANKNHQRSVRVEDSHILLTAINVFVQVATVDRFVMNW</sequence>
<evidence type="ECO:0000259" key="9">
    <source>
        <dbReference type="PROSITE" id="PS51864"/>
    </source>
</evidence>
<dbReference type="EC" id="3.4.24.-" evidence="8"/>
<dbReference type="Pfam" id="PF01400">
    <property type="entry name" value="Astacin"/>
    <property type="match status" value="1"/>
</dbReference>
<dbReference type="GO" id="GO:0006508">
    <property type="term" value="P:proteolysis"/>
    <property type="evidence" value="ECO:0007669"/>
    <property type="project" value="UniProtKB-KW"/>
</dbReference>
<dbReference type="Gene3D" id="3.40.390.10">
    <property type="entry name" value="Collagenase (Catalytic Domain)"/>
    <property type="match status" value="1"/>
</dbReference>
<dbReference type="GO" id="GO:0004222">
    <property type="term" value="F:metalloendopeptidase activity"/>
    <property type="evidence" value="ECO:0007669"/>
    <property type="project" value="UniProtKB-UniRule"/>
</dbReference>
<evidence type="ECO:0000313" key="10">
    <source>
        <dbReference type="EMBL" id="KIH50064.1"/>
    </source>
</evidence>
<evidence type="ECO:0000313" key="11">
    <source>
        <dbReference type="Proteomes" id="UP000054047"/>
    </source>
</evidence>
<dbReference type="Proteomes" id="UP000054047">
    <property type="component" value="Unassembled WGS sequence"/>
</dbReference>
<keyword evidence="4 7" id="KW-0862">Zinc</keyword>
<evidence type="ECO:0000256" key="7">
    <source>
        <dbReference type="PROSITE-ProRule" id="PRU01211"/>
    </source>
</evidence>
<dbReference type="PROSITE" id="PS51864">
    <property type="entry name" value="ASTACIN"/>
    <property type="match status" value="1"/>
</dbReference>
<dbReference type="InterPro" id="IPR001506">
    <property type="entry name" value="Peptidase_M12A"/>
</dbReference>
<evidence type="ECO:0000256" key="4">
    <source>
        <dbReference type="ARBA" id="ARBA00022833"/>
    </source>
</evidence>
<proteinExistence type="predicted"/>
<evidence type="ECO:0000256" key="1">
    <source>
        <dbReference type="ARBA" id="ARBA00022670"/>
    </source>
</evidence>
<evidence type="ECO:0000256" key="8">
    <source>
        <dbReference type="RuleBase" id="RU361183"/>
    </source>
</evidence>
<reference evidence="10 11" key="1">
    <citation type="submission" date="2013-12" db="EMBL/GenBank/DDBJ databases">
        <title>Draft genome of the parsitic nematode Ancylostoma duodenale.</title>
        <authorList>
            <person name="Mitreva M."/>
        </authorList>
    </citation>
    <scope>NUCLEOTIDE SEQUENCE [LARGE SCALE GENOMIC DNA]</scope>
    <source>
        <strain evidence="10 11">Zhejiang</strain>
    </source>
</reference>
<protein>
    <recommendedName>
        <fullName evidence="8">Metalloendopeptidase</fullName>
        <ecNumber evidence="8">3.4.24.-</ecNumber>
    </recommendedName>
</protein>
<organism evidence="10 11">
    <name type="scientific">Ancylostoma duodenale</name>
    <dbReference type="NCBI Taxonomy" id="51022"/>
    <lineage>
        <taxon>Eukaryota</taxon>
        <taxon>Metazoa</taxon>
        <taxon>Ecdysozoa</taxon>
        <taxon>Nematoda</taxon>
        <taxon>Chromadorea</taxon>
        <taxon>Rhabditida</taxon>
        <taxon>Rhabditina</taxon>
        <taxon>Rhabditomorpha</taxon>
        <taxon>Strongyloidea</taxon>
        <taxon>Ancylostomatidae</taxon>
        <taxon>Ancylostomatinae</taxon>
        <taxon>Ancylostoma</taxon>
    </lineage>
</organism>
<dbReference type="PANTHER" id="PTHR10127:SF780">
    <property type="entry name" value="METALLOENDOPEPTIDASE"/>
    <property type="match status" value="1"/>
</dbReference>
<dbReference type="MEROPS" id="M12.033"/>